<evidence type="ECO:0008006" key="13">
    <source>
        <dbReference type="Google" id="ProtNLM"/>
    </source>
</evidence>
<evidence type="ECO:0000256" key="1">
    <source>
        <dbReference type="ARBA" id="ARBA00004162"/>
    </source>
</evidence>
<comment type="similarity">
    <text evidence="2">Belongs to the YajC family.</text>
</comment>
<evidence type="ECO:0000256" key="10">
    <source>
        <dbReference type="SAM" id="Phobius"/>
    </source>
</evidence>
<keyword evidence="7 10" id="KW-1133">Transmembrane helix</keyword>
<evidence type="ECO:0000313" key="12">
    <source>
        <dbReference type="Proteomes" id="UP001501510"/>
    </source>
</evidence>
<name>A0ABP3V7U9_9CLOT</name>
<evidence type="ECO:0000313" key="11">
    <source>
        <dbReference type="EMBL" id="GAA0747680.1"/>
    </source>
</evidence>
<keyword evidence="4" id="KW-1003">Cell membrane</keyword>
<protein>
    <recommendedName>
        <fullName evidence="13">Preprotein translocase subunit YajC</fullName>
    </recommendedName>
</protein>
<feature type="transmembrane region" description="Helical" evidence="10">
    <location>
        <begin position="6"/>
        <end position="25"/>
    </location>
</feature>
<dbReference type="EMBL" id="BAAACG010000019">
    <property type="protein sequence ID" value="GAA0747680.1"/>
    <property type="molecule type" value="Genomic_DNA"/>
</dbReference>
<evidence type="ECO:0000256" key="9">
    <source>
        <dbReference type="ARBA" id="ARBA00023136"/>
    </source>
</evidence>
<evidence type="ECO:0000256" key="8">
    <source>
        <dbReference type="ARBA" id="ARBA00023010"/>
    </source>
</evidence>
<keyword evidence="3" id="KW-0813">Transport</keyword>
<evidence type="ECO:0000256" key="5">
    <source>
        <dbReference type="ARBA" id="ARBA00022692"/>
    </source>
</evidence>
<comment type="caution">
    <text evidence="11">The sequence shown here is derived from an EMBL/GenBank/DDBJ whole genome shotgun (WGS) entry which is preliminary data.</text>
</comment>
<dbReference type="InterPro" id="IPR003849">
    <property type="entry name" value="Preprotein_translocase_YajC"/>
</dbReference>
<evidence type="ECO:0000256" key="2">
    <source>
        <dbReference type="ARBA" id="ARBA00006742"/>
    </source>
</evidence>
<evidence type="ECO:0000256" key="6">
    <source>
        <dbReference type="ARBA" id="ARBA00022927"/>
    </source>
</evidence>
<gene>
    <name evidence="11" type="ORF">GCM10008906_37090</name>
</gene>
<proteinExistence type="inferred from homology"/>
<reference evidence="12" key="1">
    <citation type="journal article" date="2019" name="Int. J. Syst. Evol. Microbiol.">
        <title>The Global Catalogue of Microorganisms (GCM) 10K type strain sequencing project: providing services to taxonomists for standard genome sequencing and annotation.</title>
        <authorList>
            <consortium name="The Broad Institute Genomics Platform"/>
            <consortium name="The Broad Institute Genome Sequencing Center for Infectious Disease"/>
            <person name="Wu L."/>
            <person name="Ma J."/>
        </authorList>
    </citation>
    <scope>NUCLEOTIDE SEQUENCE [LARGE SCALE GENOMIC DNA]</scope>
    <source>
        <strain evidence="12">JCM 1407</strain>
    </source>
</reference>
<evidence type="ECO:0000256" key="7">
    <source>
        <dbReference type="ARBA" id="ARBA00022989"/>
    </source>
</evidence>
<evidence type="ECO:0000256" key="3">
    <source>
        <dbReference type="ARBA" id="ARBA00022448"/>
    </source>
</evidence>
<keyword evidence="12" id="KW-1185">Reference proteome</keyword>
<keyword evidence="9 10" id="KW-0472">Membrane</keyword>
<sequence length="99" mass="11291">MNNPFMTQILFVVVMLGLFYLMIFVPEKKRKKKYNAMIDSLSLNDEIMTRGGIIGKIVNLQDDSVVVQTGPDRVRIKLSKSSVLNVTNKKEIKEKESSK</sequence>
<dbReference type="RefSeq" id="WP_343764228.1">
    <property type="nucleotide sequence ID" value="NZ_BAAACG010000019.1"/>
</dbReference>
<keyword evidence="5 10" id="KW-0812">Transmembrane</keyword>
<dbReference type="NCBIfam" id="TIGR00739">
    <property type="entry name" value="yajC"/>
    <property type="match status" value="1"/>
</dbReference>
<dbReference type="Pfam" id="PF02699">
    <property type="entry name" value="YajC"/>
    <property type="match status" value="1"/>
</dbReference>
<dbReference type="PRINTS" id="PR01853">
    <property type="entry name" value="YAJCTRNLCASE"/>
</dbReference>
<organism evidence="11 12">
    <name type="scientific">Clostridium oceanicum</name>
    <dbReference type="NCBI Taxonomy" id="1543"/>
    <lineage>
        <taxon>Bacteria</taxon>
        <taxon>Bacillati</taxon>
        <taxon>Bacillota</taxon>
        <taxon>Clostridia</taxon>
        <taxon>Eubacteriales</taxon>
        <taxon>Clostridiaceae</taxon>
        <taxon>Clostridium</taxon>
    </lineage>
</organism>
<dbReference type="Proteomes" id="UP001501510">
    <property type="component" value="Unassembled WGS sequence"/>
</dbReference>
<accession>A0ABP3V7U9</accession>
<evidence type="ECO:0000256" key="4">
    <source>
        <dbReference type="ARBA" id="ARBA00022475"/>
    </source>
</evidence>
<keyword evidence="8" id="KW-0811">Translocation</keyword>
<dbReference type="PANTHER" id="PTHR33909">
    <property type="entry name" value="SEC TRANSLOCON ACCESSORY COMPLEX SUBUNIT YAJC"/>
    <property type="match status" value="1"/>
</dbReference>
<keyword evidence="6" id="KW-0653">Protein transport</keyword>
<dbReference type="PANTHER" id="PTHR33909:SF1">
    <property type="entry name" value="SEC TRANSLOCON ACCESSORY COMPLEX SUBUNIT YAJC"/>
    <property type="match status" value="1"/>
</dbReference>
<comment type="subcellular location">
    <subcellularLocation>
        <location evidence="1">Cell membrane</location>
        <topology evidence="1">Single-pass membrane protein</topology>
    </subcellularLocation>
</comment>
<dbReference type="SMART" id="SM01323">
    <property type="entry name" value="YajC"/>
    <property type="match status" value="1"/>
</dbReference>